<comment type="caution">
    <text evidence="2">The sequence shown here is derived from an EMBL/GenBank/DDBJ whole genome shotgun (WGS) entry which is preliminary data.</text>
</comment>
<sequence>MNEDEHIDDIFLKGLEGKSIEKPAGYWKDISSHILNNLSKPWWSTLPVLVMGIVAVLTIVVIAWYNTNSSTSIQMEPKQTDGTTTDTVIIDRDTYEEPRQNDNVVNADTLEEVRQNEVTIPVEKAPVIEVDKPKVSEHLVDSQALPVFEDSIIVVPPNSVPLNIFDSLGSRKIQQPSPKILNEQKVPTVIIIQDTVIVTDTVKIEKKK</sequence>
<gene>
    <name evidence="2" type="ORF">QQ020_14565</name>
</gene>
<feature type="transmembrane region" description="Helical" evidence="1">
    <location>
        <begin position="42"/>
        <end position="65"/>
    </location>
</feature>
<dbReference type="EMBL" id="JAUJEB010000002">
    <property type="protein sequence ID" value="MDN5213289.1"/>
    <property type="molecule type" value="Genomic_DNA"/>
</dbReference>
<name>A0ABT8L6C4_9BACT</name>
<keyword evidence="1" id="KW-1133">Transmembrane helix</keyword>
<evidence type="ECO:0000256" key="1">
    <source>
        <dbReference type="SAM" id="Phobius"/>
    </source>
</evidence>
<keyword evidence="3" id="KW-1185">Reference proteome</keyword>
<proteinExistence type="predicted"/>
<keyword evidence="1" id="KW-0472">Membrane</keyword>
<protein>
    <submittedName>
        <fullName evidence="2">Uncharacterized protein</fullName>
    </submittedName>
</protein>
<evidence type="ECO:0000313" key="2">
    <source>
        <dbReference type="EMBL" id="MDN5213289.1"/>
    </source>
</evidence>
<reference evidence="2" key="1">
    <citation type="submission" date="2023-06" db="EMBL/GenBank/DDBJ databases">
        <title>Genomic of Agaribacillus aureum.</title>
        <authorList>
            <person name="Wang G."/>
        </authorList>
    </citation>
    <scope>NUCLEOTIDE SEQUENCE</scope>
    <source>
        <strain evidence="2">BMA12</strain>
    </source>
</reference>
<accession>A0ABT8L6C4</accession>
<keyword evidence="1" id="KW-0812">Transmembrane</keyword>
<dbReference type="RefSeq" id="WP_346758628.1">
    <property type="nucleotide sequence ID" value="NZ_JAUJEB010000002.1"/>
</dbReference>
<evidence type="ECO:0000313" key="3">
    <source>
        <dbReference type="Proteomes" id="UP001172083"/>
    </source>
</evidence>
<organism evidence="2 3">
    <name type="scientific">Agaribacillus aureus</name>
    <dbReference type="NCBI Taxonomy" id="3051825"/>
    <lineage>
        <taxon>Bacteria</taxon>
        <taxon>Pseudomonadati</taxon>
        <taxon>Bacteroidota</taxon>
        <taxon>Cytophagia</taxon>
        <taxon>Cytophagales</taxon>
        <taxon>Splendidivirgaceae</taxon>
        <taxon>Agaribacillus</taxon>
    </lineage>
</organism>
<dbReference type="Proteomes" id="UP001172083">
    <property type="component" value="Unassembled WGS sequence"/>
</dbReference>